<dbReference type="Pfam" id="PF04339">
    <property type="entry name" value="FemAB_like"/>
    <property type="match status" value="1"/>
</dbReference>
<name>A0A1Y1QVV8_9GAMM</name>
<sequence length="377" mass="43159">MKIEILLNLDAVAADQWNALVQDNNPFLRHEFLAALEHHGCVGEKFGWLPRHIAVYEHGILIAAMPLYEKYNTYGEFVFDHAWAQAYEREGMQYYPKLVSTIPYTPASGQRLLAQAGREAELFPYLLSAVAQVAEALQCSSFHCLFSPAEQLEWLAEQGLTVRHDCQFHWHNADYRSFDDFLAALTSKKRKNIKQERRKVAEAGVSLRLLDGNTATAEDWARFAFFYQHTFESKWGIPTLNVGFFSEMAAALGEQVFLILVDNREGECIAGSLMFASATHLYGRHWGCTQEIDSLHFEACYYQGIEYCIRQGLQTFEPGAQGEHKIPRGFIPTLTRSAHWLREDTFRQAVARHAEYEKSSVADYMRSASEHLPYREP</sequence>
<keyword evidence="1" id="KW-0808">Transferase</keyword>
<evidence type="ECO:0000313" key="2">
    <source>
        <dbReference type="Proteomes" id="UP000192491"/>
    </source>
</evidence>
<proteinExistence type="predicted"/>
<dbReference type="PANTHER" id="PTHR47017">
    <property type="entry name" value="ACYL-COA"/>
    <property type="match status" value="1"/>
</dbReference>
<dbReference type="PANTHER" id="PTHR47017:SF1">
    <property type="entry name" value="ACYL-COA"/>
    <property type="match status" value="1"/>
</dbReference>
<dbReference type="InterPro" id="IPR007434">
    <property type="entry name" value="FemAB-like"/>
</dbReference>
<dbReference type="Gene3D" id="3.40.630.30">
    <property type="match status" value="1"/>
</dbReference>
<dbReference type="EMBL" id="MTEJ01000020">
    <property type="protein sequence ID" value="OQX15006.1"/>
    <property type="molecule type" value="Genomic_DNA"/>
</dbReference>
<dbReference type="InterPro" id="IPR016181">
    <property type="entry name" value="Acyl_CoA_acyltransferase"/>
</dbReference>
<dbReference type="AlphaFoldDB" id="A0A1Y1QVV8"/>
<reference evidence="1 2" key="1">
    <citation type="submission" date="2017-01" db="EMBL/GenBank/DDBJ databases">
        <title>Novel large sulfur bacteria in the metagenomes of groundwater-fed chemosynthetic microbial mats in the Lake Huron basin.</title>
        <authorList>
            <person name="Sharrar A.M."/>
            <person name="Flood B.E."/>
            <person name="Bailey J.V."/>
            <person name="Jones D.S."/>
            <person name="Biddanda B."/>
            <person name="Ruberg S.A."/>
            <person name="Marcus D.N."/>
            <person name="Dick G.J."/>
        </authorList>
    </citation>
    <scope>NUCLEOTIDE SEQUENCE [LARGE SCALE GENOMIC DNA]</scope>
    <source>
        <strain evidence="1">A8</strain>
    </source>
</reference>
<dbReference type="STRING" id="1123401.GCA_000621325_02390"/>
<dbReference type="Proteomes" id="UP000192491">
    <property type="component" value="Unassembled WGS sequence"/>
</dbReference>
<evidence type="ECO:0000313" key="1">
    <source>
        <dbReference type="EMBL" id="OQX15006.1"/>
    </source>
</evidence>
<organism evidence="1 2">
    <name type="scientific">Thiothrix lacustris</name>
    <dbReference type="NCBI Taxonomy" id="525917"/>
    <lineage>
        <taxon>Bacteria</taxon>
        <taxon>Pseudomonadati</taxon>
        <taxon>Pseudomonadota</taxon>
        <taxon>Gammaproteobacteria</taxon>
        <taxon>Thiotrichales</taxon>
        <taxon>Thiotrichaceae</taxon>
        <taxon>Thiothrix</taxon>
    </lineage>
</organism>
<dbReference type="SUPFAM" id="SSF55729">
    <property type="entry name" value="Acyl-CoA N-acyltransferases (Nat)"/>
    <property type="match status" value="1"/>
</dbReference>
<accession>A0A1Y1QVV8</accession>
<dbReference type="GO" id="GO:0016740">
    <property type="term" value="F:transferase activity"/>
    <property type="evidence" value="ECO:0007669"/>
    <property type="project" value="UniProtKB-KW"/>
</dbReference>
<gene>
    <name evidence="1" type="ORF">BWK73_07925</name>
</gene>
<protein>
    <submittedName>
        <fullName evidence="1">GNAT family N-acetyltransferase</fullName>
    </submittedName>
</protein>
<comment type="caution">
    <text evidence="1">The sequence shown here is derived from an EMBL/GenBank/DDBJ whole genome shotgun (WGS) entry which is preliminary data.</text>
</comment>